<proteinExistence type="predicted"/>
<evidence type="ECO:0000313" key="3">
    <source>
        <dbReference type="Proteomes" id="UP001442841"/>
    </source>
</evidence>
<dbReference type="Pfam" id="PF02720">
    <property type="entry name" value="DUF222"/>
    <property type="match status" value="1"/>
</dbReference>
<dbReference type="CDD" id="cd00085">
    <property type="entry name" value="HNHc"/>
    <property type="match status" value="1"/>
</dbReference>
<evidence type="ECO:0000259" key="1">
    <source>
        <dbReference type="Pfam" id="PF02720"/>
    </source>
</evidence>
<dbReference type="Proteomes" id="UP001442841">
    <property type="component" value="Chromosome"/>
</dbReference>
<dbReference type="EMBL" id="CP154795">
    <property type="protein sequence ID" value="XAN06355.1"/>
    <property type="molecule type" value="Genomic_DNA"/>
</dbReference>
<name>A0ABZ3FNF6_9ACTN</name>
<feature type="domain" description="DUF222" evidence="1">
    <location>
        <begin position="51"/>
        <end position="353"/>
    </location>
</feature>
<keyword evidence="3" id="KW-1185">Reference proteome</keyword>
<gene>
    <name evidence="2" type="ORF">AADG42_03215</name>
</gene>
<protein>
    <submittedName>
        <fullName evidence="2">DUF222 domain-containing protein</fullName>
    </submittedName>
</protein>
<dbReference type="InterPro" id="IPR003615">
    <property type="entry name" value="HNH_nuc"/>
</dbReference>
<organism evidence="2 3">
    <name type="scientific">Ammonicoccus fulvus</name>
    <dbReference type="NCBI Taxonomy" id="3138240"/>
    <lineage>
        <taxon>Bacteria</taxon>
        <taxon>Bacillati</taxon>
        <taxon>Actinomycetota</taxon>
        <taxon>Actinomycetes</taxon>
        <taxon>Propionibacteriales</taxon>
        <taxon>Propionibacteriaceae</taxon>
        <taxon>Ammonicoccus</taxon>
    </lineage>
</organism>
<dbReference type="InterPro" id="IPR003870">
    <property type="entry name" value="DUF222"/>
</dbReference>
<sequence length="399" mass="42901">MENISATGVDEAIGVITSLASSALAGPELALLTDAAVLELITATDRVASLAEAARALVIREAERREAAQEEAHCATAEFIRRGHGHSLQRCRSLVRDAVRQGQFTALVDAVAAGEVRSGQASAIARVLDELPDDFSAEQVARAEETMIELAQELCPDDLLRAGWYLIEIIAPERVDELMAEKLEREEREAQKKKGLSLSDDGHGSMHIKGRLPSADGEALAAVLNAHAESAWKRHADEVAEAGGDPGPKDKKVLLADALMALVRAHQVHRDAPTHGGDRPRVNVFLKFEDLVGGLGDMAMASGRGITAYEARRLACDCDIIPMVLNSLGIPLDVGRAERLVNPHLRAALVARDGGCVFPGCDRGPSECEAHHIHPVRREALVYRTEVRDLRGRAVAAAR</sequence>
<dbReference type="RefSeq" id="WP_425307786.1">
    <property type="nucleotide sequence ID" value="NZ_CP154795.1"/>
</dbReference>
<accession>A0ABZ3FNF6</accession>
<reference evidence="2 3" key="1">
    <citation type="submission" date="2024-04" db="EMBL/GenBank/DDBJ databases">
        <title>Isolation of an actinomycete strain from pig manure.</title>
        <authorList>
            <person name="Gong T."/>
            <person name="Yu Z."/>
            <person name="An M."/>
            <person name="Wei C."/>
            <person name="Yang W."/>
            <person name="Liu L."/>
        </authorList>
    </citation>
    <scope>NUCLEOTIDE SEQUENCE [LARGE SCALE GENOMIC DNA]</scope>
    <source>
        <strain evidence="2 3">ZF39</strain>
    </source>
</reference>
<evidence type="ECO:0000313" key="2">
    <source>
        <dbReference type="EMBL" id="XAN06355.1"/>
    </source>
</evidence>